<keyword evidence="2" id="KW-0378">Hydrolase</keyword>
<evidence type="ECO:0000256" key="3">
    <source>
        <dbReference type="PIRSR" id="PIRSR600407-1"/>
    </source>
</evidence>
<keyword evidence="4" id="KW-0547">Nucleotide-binding</keyword>
<keyword evidence="4" id="KW-0067">ATP-binding</keyword>
<feature type="binding site" evidence="4">
    <location>
        <begin position="84"/>
        <end position="88"/>
    </location>
    <ligand>
        <name>ATP</name>
        <dbReference type="ChEBI" id="CHEBI:30616"/>
    </ligand>
</feature>
<dbReference type="EMBL" id="JAODUO010000022">
    <property type="protein sequence ID" value="KAK2192791.1"/>
    <property type="molecule type" value="Genomic_DNA"/>
</dbReference>
<proteinExistence type="inferred from homology"/>
<organism evidence="5 6">
    <name type="scientific">Ridgeia piscesae</name>
    <name type="common">Tubeworm</name>
    <dbReference type="NCBI Taxonomy" id="27915"/>
    <lineage>
        <taxon>Eukaryota</taxon>
        <taxon>Metazoa</taxon>
        <taxon>Spiralia</taxon>
        <taxon>Lophotrochozoa</taxon>
        <taxon>Annelida</taxon>
        <taxon>Polychaeta</taxon>
        <taxon>Sedentaria</taxon>
        <taxon>Canalipalpata</taxon>
        <taxon>Sabellida</taxon>
        <taxon>Siboglinidae</taxon>
        <taxon>Ridgeia</taxon>
    </lineage>
</organism>
<dbReference type="Gene3D" id="3.30.420.150">
    <property type="entry name" value="Exopolyphosphatase. Domain 2"/>
    <property type="match status" value="1"/>
</dbReference>
<dbReference type="GO" id="GO:0045134">
    <property type="term" value="F:UDP phosphatase activity"/>
    <property type="evidence" value="ECO:0007669"/>
    <property type="project" value="TreeGrafter"/>
</dbReference>
<keyword evidence="6" id="KW-1185">Reference proteome</keyword>
<evidence type="ECO:0000256" key="1">
    <source>
        <dbReference type="ARBA" id="ARBA00009283"/>
    </source>
</evidence>
<dbReference type="GO" id="GO:0004382">
    <property type="term" value="F:GDP phosphatase activity"/>
    <property type="evidence" value="ECO:0007669"/>
    <property type="project" value="TreeGrafter"/>
</dbReference>
<evidence type="ECO:0008006" key="7">
    <source>
        <dbReference type="Google" id="ProtNLM"/>
    </source>
</evidence>
<evidence type="ECO:0000256" key="2">
    <source>
        <dbReference type="ARBA" id="ARBA00022801"/>
    </source>
</evidence>
<protein>
    <recommendedName>
        <fullName evidence="7">Ectonucleoside triphosphate diphosphohydrolase 1</fullName>
    </recommendedName>
</protein>
<evidence type="ECO:0000313" key="5">
    <source>
        <dbReference type="EMBL" id="KAK2192791.1"/>
    </source>
</evidence>
<accession>A0AAD9UKL0</accession>
<reference evidence="5" key="1">
    <citation type="journal article" date="2023" name="Mol. Biol. Evol.">
        <title>Third-Generation Sequencing Reveals the Adaptive Role of the Epigenome in Three Deep-Sea Polychaetes.</title>
        <authorList>
            <person name="Perez M."/>
            <person name="Aroh O."/>
            <person name="Sun Y."/>
            <person name="Lan Y."/>
            <person name="Juniper S.K."/>
            <person name="Young C.R."/>
            <person name="Angers B."/>
            <person name="Qian P.Y."/>
        </authorList>
    </citation>
    <scope>NUCLEOTIDE SEQUENCE</scope>
    <source>
        <strain evidence="5">R07B-5</strain>
    </source>
</reference>
<evidence type="ECO:0000313" key="6">
    <source>
        <dbReference type="Proteomes" id="UP001209878"/>
    </source>
</evidence>
<name>A0AAD9UKL0_RIDPI</name>
<feature type="active site" description="Proton acceptor" evidence="3">
    <location>
        <position position="43"/>
    </location>
</feature>
<gene>
    <name evidence="5" type="ORF">NP493_22g01015</name>
</gene>
<evidence type="ECO:0000256" key="4">
    <source>
        <dbReference type="PIRSR" id="PIRSR600407-2"/>
    </source>
</evidence>
<dbReference type="Proteomes" id="UP001209878">
    <property type="component" value="Unassembled WGS sequence"/>
</dbReference>
<sequence length="358" mass="39102">MRLLLETDADAVMKRIHKILTNKSKNPFKYRRIQSRVLSGEEEGAFGWLSVNYLNNLFPIDGGPIGGGTSSTTDDSWGITELGGASLQIAFIPSGTLLANKFPVKVLGTHYPLYVHSYLGYGQKQILKKITDYLRANNDGQRSIENPCMLKDDAKEDGNVTFRGTGNPTECRKVFRAILGEANCLPQPCGLGPVYQPTIPRKKNFFELSAFAHTLMALGILNAKSTTHTVSDITAATERYCAKTLDEVKQETGRNGDYLSADCTVGVYMEVLFNDIYRFSSTAEFNSGFNINGGVPEWTLGAIIYEHERRGKDKGPTGPFNTGESTSDAPRFHSALILVALLAFLAHGVSVTGDGVLS</sequence>
<comment type="similarity">
    <text evidence="1">Belongs to the GDA1/CD39 NTPase family.</text>
</comment>
<dbReference type="GO" id="GO:0009134">
    <property type="term" value="P:nucleoside diphosphate catabolic process"/>
    <property type="evidence" value="ECO:0007669"/>
    <property type="project" value="TreeGrafter"/>
</dbReference>
<dbReference type="GO" id="GO:0005524">
    <property type="term" value="F:ATP binding"/>
    <property type="evidence" value="ECO:0007669"/>
    <property type="project" value="UniProtKB-KW"/>
</dbReference>
<dbReference type="AlphaFoldDB" id="A0AAD9UKL0"/>
<dbReference type="PANTHER" id="PTHR11782">
    <property type="entry name" value="ADENOSINE/GUANOSINE DIPHOSPHATASE"/>
    <property type="match status" value="1"/>
</dbReference>
<dbReference type="InterPro" id="IPR000407">
    <property type="entry name" value="GDA1_CD39_NTPase"/>
</dbReference>
<dbReference type="GO" id="GO:0017111">
    <property type="term" value="F:ribonucleoside triphosphate phosphatase activity"/>
    <property type="evidence" value="ECO:0007669"/>
    <property type="project" value="TreeGrafter"/>
</dbReference>
<dbReference type="PANTHER" id="PTHR11782:SF83">
    <property type="entry name" value="GUANOSINE-DIPHOSPHATASE"/>
    <property type="match status" value="1"/>
</dbReference>
<dbReference type="Pfam" id="PF01150">
    <property type="entry name" value="GDA1_CD39"/>
    <property type="match status" value="1"/>
</dbReference>
<dbReference type="GO" id="GO:0005886">
    <property type="term" value="C:plasma membrane"/>
    <property type="evidence" value="ECO:0007669"/>
    <property type="project" value="TreeGrafter"/>
</dbReference>
<comment type="caution">
    <text evidence="5">The sequence shown here is derived from an EMBL/GenBank/DDBJ whole genome shotgun (WGS) entry which is preliminary data.</text>
</comment>